<evidence type="ECO:0000259" key="4">
    <source>
        <dbReference type="Pfam" id="PF03486"/>
    </source>
</evidence>
<sequence>MPDSVSQPTPVSSHSSAPRVAIFGGGPAGLMAAEVLAAGGARVDLYDAMPSVGRKFLLAGVGGMNITHSEPKDAFLSRYGARRGEIARLLQEFDADTLRDWIHGLGIETFVGTSGRVFPTDMKAAPLLRAWLRRLREQGVVIHTRHRWLGWSDDGALRVASAEGEQLVEADAMLLALGGGSWPRLGSDGRWTALLQARGVELAPLRPSNCGFEVAAWSEHLREKFAGAPLKNVALSLDGQSPRTGEFVLTEGGVEGSLVYALSAPIRQRIERQGEAKVLLDLLPQIPLEKLAGALAKPRGKQSLAKHLHRQAGLTGVKAALLRELAPAGAFAQPAQLAPWIKALPITLVRTRPLEEAISSAGGVPFEALDEGLMLKALPGVFCAGEMLDWEAPTGGYLLTACFASGRSAAHGVLAWLAQRQ</sequence>
<proteinExistence type="predicted"/>
<dbReference type="Gene3D" id="3.50.50.60">
    <property type="entry name" value="FAD/NAD(P)-binding domain"/>
    <property type="match status" value="1"/>
</dbReference>
<organism evidence="6 7">
    <name type="scientific">Microbulbifer pacificus</name>
    <dbReference type="NCBI Taxonomy" id="407164"/>
    <lineage>
        <taxon>Bacteria</taxon>
        <taxon>Pseudomonadati</taxon>
        <taxon>Pseudomonadota</taxon>
        <taxon>Gammaproteobacteria</taxon>
        <taxon>Cellvibrionales</taxon>
        <taxon>Microbulbiferaceae</taxon>
        <taxon>Microbulbifer</taxon>
    </lineage>
</organism>
<dbReference type="InterPro" id="IPR036188">
    <property type="entry name" value="FAD/NAD-bd_sf"/>
</dbReference>
<evidence type="ECO:0000313" key="7">
    <source>
        <dbReference type="Proteomes" id="UP001302477"/>
    </source>
</evidence>
<dbReference type="NCBIfam" id="TIGR00275">
    <property type="entry name" value="aminoacetone oxidase family FAD-binding enzyme"/>
    <property type="match status" value="1"/>
</dbReference>
<gene>
    <name evidence="6" type="ORF">R5R33_10375</name>
</gene>
<dbReference type="PRINTS" id="PR00419">
    <property type="entry name" value="ADXRDTASE"/>
</dbReference>
<dbReference type="Pfam" id="PF22780">
    <property type="entry name" value="HI0933_like_1st"/>
    <property type="match status" value="1"/>
</dbReference>
<keyword evidence="2" id="KW-0285">Flavoprotein</keyword>
<dbReference type="InterPro" id="IPR057661">
    <property type="entry name" value="RsdA/BaiN/AoA(So)_Rossmann"/>
</dbReference>
<dbReference type="InterPro" id="IPR022460">
    <property type="entry name" value="Flavoprotein_PP4765"/>
</dbReference>
<dbReference type="Pfam" id="PF03486">
    <property type="entry name" value="HI0933_like"/>
    <property type="match status" value="1"/>
</dbReference>
<dbReference type="Gene3D" id="2.40.30.10">
    <property type="entry name" value="Translation factors"/>
    <property type="match status" value="1"/>
</dbReference>
<dbReference type="SUPFAM" id="SSF51905">
    <property type="entry name" value="FAD/NAD(P)-binding domain"/>
    <property type="match status" value="1"/>
</dbReference>
<keyword evidence="3" id="KW-0274">FAD</keyword>
<dbReference type="PANTHER" id="PTHR42887:SF1">
    <property type="entry name" value="BLR3961 PROTEIN"/>
    <property type="match status" value="1"/>
</dbReference>
<dbReference type="KEGG" id="mpaf:R5R33_10375"/>
<dbReference type="Gene3D" id="1.10.8.260">
    <property type="entry name" value="HI0933 insert domain-like"/>
    <property type="match status" value="1"/>
</dbReference>
<reference evidence="6 7" key="1">
    <citation type="submission" date="2023-10" db="EMBL/GenBank/DDBJ databases">
        <title>Description of Microbulbifer bruguierae sp. nov., isolated from the sediments of mangrove plant Bruguiera sexangula and comparative genomic analyses of the genus Microbulbifer.</title>
        <authorList>
            <person name="Long M."/>
        </authorList>
    </citation>
    <scope>NUCLEOTIDE SEQUENCE [LARGE SCALE GENOMIC DNA]</scope>
    <source>
        <strain evidence="6 7">SPO729</strain>
    </source>
</reference>
<dbReference type="RefSeq" id="WP_318952627.1">
    <property type="nucleotide sequence ID" value="NZ_CP137555.1"/>
</dbReference>
<protein>
    <submittedName>
        <fullName evidence="6">TIGR03862 family flavoprotein</fullName>
    </submittedName>
</protein>
<name>A0AAU0MUI1_9GAMM</name>
<dbReference type="InterPro" id="IPR055178">
    <property type="entry name" value="RsdA/BaiN/AoA(So)-like_dom"/>
</dbReference>
<dbReference type="SUPFAM" id="SSF160996">
    <property type="entry name" value="HI0933 insert domain-like"/>
    <property type="match status" value="1"/>
</dbReference>
<dbReference type="InterPro" id="IPR004792">
    <property type="entry name" value="BaiN-like"/>
</dbReference>
<dbReference type="EMBL" id="CP137555">
    <property type="protein sequence ID" value="WOX04149.1"/>
    <property type="molecule type" value="Genomic_DNA"/>
</dbReference>
<evidence type="ECO:0000256" key="3">
    <source>
        <dbReference type="ARBA" id="ARBA00022827"/>
    </source>
</evidence>
<dbReference type="InterPro" id="IPR023166">
    <property type="entry name" value="BaiN-like_dom_sf"/>
</dbReference>
<evidence type="ECO:0000313" key="6">
    <source>
        <dbReference type="EMBL" id="WOX04149.1"/>
    </source>
</evidence>
<dbReference type="Proteomes" id="UP001302477">
    <property type="component" value="Chromosome"/>
</dbReference>
<evidence type="ECO:0000259" key="5">
    <source>
        <dbReference type="Pfam" id="PF22780"/>
    </source>
</evidence>
<comment type="cofactor">
    <cofactor evidence="1">
        <name>FAD</name>
        <dbReference type="ChEBI" id="CHEBI:57692"/>
    </cofactor>
</comment>
<evidence type="ECO:0000256" key="2">
    <source>
        <dbReference type="ARBA" id="ARBA00022630"/>
    </source>
</evidence>
<dbReference type="AlphaFoldDB" id="A0AAU0MUI1"/>
<feature type="domain" description="RsdA/BaiN/AoA(So)-like insert" evidence="5">
    <location>
        <begin position="206"/>
        <end position="359"/>
    </location>
</feature>
<evidence type="ECO:0000256" key="1">
    <source>
        <dbReference type="ARBA" id="ARBA00001974"/>
    </source>
</evidence>
<keyword evidence="7" id="KW-1185">Reference proteome</keyword>
<accession>A0AAU0MUI1</accession>
<dbReference type="PANTHER" id="PTHR42887">
    <property type="entry name" value="OS12G0638800 PROTEIN"/>
    <property type="match status" value="1"/>
</dbReference>
<feature type="domain" description="RsdA/BaiN/AoA(So)-like Rossmann fold-like" evidence="4">
    <location>
        <begin position="19"/>
        <end position="411"/>
    </location>
</feature>
<dbReference type="NCBIfam" id="TIGR03862">
    <property type="entry name" value="flavo_PP4765"/>
    <property type="match status" value="1"/>
</dbReference>